<dbReference type="AlphaFoldDB" id="A0AAV5AGL7"/>
<organism evidence="1 2">
    <name type="scientific">Clathrus columnatus</name>
    <dbReference type="NCBI Taxonomy" id="1419009"/>
    <lineage>
        <taxon>Eukaryota</taxon>
        <taxon>Fungi</taxon>
        <taxon>Dikarya</taxon>
        <taxon>Basidiomycota</taxon>
        <taxon>Agaricomycotina</taxon>
        <taxon>Agaricomycetes</taxon>
        <taxon>Phallomycetidae</taxon>
        <taxon>Phallales</taxon>
        <taxon>Clathraceae</taxon>
        <taxon>Clathrus</taxon>
    </lineage>
</organism>
<evidence type="ECO:0000313" key="2">
    <source>
        <dbReference type="Proteomes" id="UP001050691"/>
    </source>
</evidence>
<proteinExistence type="predicted"/>
<accession>A0AAV5AGL7</accession>
<reference evidence="1" key="1">
    <citation type="submission" date="2021-10" db="EMBL/GenBank/DDBJ databases">
        <title>De novo Genome Assembly of Clathrus columnatus (Basidiomycota, Fungi) Using Illumina and Nanopore Sequence Data.</title>
        <authorList>
            <person name="Ogiso-Tanaka E."/>
            <person name="Itagaki H."/>
            <person name="Hosoya T."/>
            <person name="Hosaka K."/>
        </authorList>
    </citation>
    <scope>NUCLEOTIDE SEQUENCE</scope>
    <source>
        <strain evidence="1">MO-923</strain>
    </source>
</reference>
<name>A0AAV5AGL7_9AGAM</name>
<evidence type="ECO:0000313" key="1">
    <source>
        <dbReference type="EMBL" id="GJJ11631.1"/>
    </source>
</evidence>
<comment type="caution">
    <text evidence="1">The sequence shown here is derived from an EMBL/GenBank/DDBJ whole genome shotgun (WGS) entry which is preliminary data.</text>
</comment>
<dbReference type="Proteomes" id="UP001050691">
    <property type="component" value="Unassembled WGS sequence"/>
</dbReference>
<gene>
    <name evidence="1" type="ORF">Clacol_005867</name>
</gene>
<evidence type="ECO:0008006" key="3">
    <source>
        <dbReference type="Google" id="ProtNLM"/>
    </source>
</evidence>
<keyword evidence="2" id="KW-1185">Reference proteome</keyword>
<sequence length="189" mass="21441">MSSNEQYLTFPQTSRDSEDSADVKGLFTLAHYIQAFRVTPLPENFDELQKIPIECLASMRTPTPAFDGGVDPMDILEGHPYIETNHFKSIGSLCQFVVSIGPKYGSTFPTCRHHFHFDVLVHIYKEHLSKTKKPFFCCICQTSGRSEAKRHFMDYFRGAIFACGEGGCPFRTNRESTLTAHKRNIHGIN</sequence>
<protein>
    <recommendedName>
        <fullName evidence="3">C2H2-type domain-containing protein</fullName>
    </recommendedName>
</protein>
<dbReference type="EMBL" id="BPWL01000006">
    <property type="protein sequence ID" value="GJJ11631.1"/>
    <property type="molecule type" value="Genomic_DNA"/>
</dbReference>